<dbReference type="RefSeq" id="WP_090153837.1">
    <property type="nucleotide sequence ID" value="NZ_PDYF01000083.1"/>
</dbReference>
<dbReference type="FunFam" id="3.30.1370.30:FF:000002">
    <property type="entry name" value="30S ribosomal protein S8"/>
    <property type="match status" value="1"/>
</dbReference>
<dbReference type="Gene3D" id="3.30.1370.30">
    <property type="match status" value="1"/>
</dbReference>
<evidence type="ECO:0000313" key="12">
    <source>
        <dbReference type="Proteomes" id="UP000224317"/>
    </source>
</evidence>
<keyword evidence="4 8" id="KW-0689">Ribosomal protein</keyword>
<dbReference type="HAMAP" id="MF_01302_B">
    <property type="entry name" value="Ribosomal_uS8_B"/>
    <property type="match status" value="1"/>
</dbReference>
<evidence type="ECO:0000256" key="7">
    <source>
        <dbReference type="ARBA" id="ARBA00046740"/>
    </source>
</evidence>
<keyword evidence="5 8" id="KW-0687">Ribonucleoprotein</keyword>
<dbReference type="Gene3D" id="3.30.1490.10">
    <property type="match status" value="1"/>
</dbReference>
<keyword evidence="3 8" id="KW-0694">RNA-binding</keyword>
<protein>
    <recommendedName>
        <fullName evidence="6 8">Small ribosomal subunit protein uS8</fullName>
    </recommendedName>
</protein>
<comment type="similarity">
    <text evidence="1 8 9">Belongs to the universal ribosomal protein uS8 family.</text>
</comment>
<dbReference type="Pfam" id="PF00410">
    <property type="entry name" value="Ribosomal_S8"/>
    <property type="match status" value="1"/>
</dbReference>
<dbReference type="EMBL" id="PDYF01000083">
    <property type="protein sequence ID" value="PHU33586.1"/>
    <property type="molecule type" value="Genomic_DNA"/>
</dbReference>
<dbReference type="AlphaFoldDB" id="A0A2G3DRB9"/>
<comment type="caution">
    <text evidence="10">The sequence shown here is derived from an EMBL/GenBank/DDBJ whole genome shotgun (WGS) entry which is preliminary data.</text>
</comment>
<dbReference type="PANTHER" id="PTHR11758">
    <property type="entry name" value="40S RIBOSOMAL PROTEIN S15A"/>
    <property type="match status" value="1"/>
</dbReference>
<evidence type="ECO:0000256" key="9">
    <source>
        <dbReference type="RuleBase" id="RU003660"/>
    </source>
</evidence>
<evidence type="ECO:0000256" key="5">
    <source>
        <dbReference type="ARBA" id="ARBA00023274"/>
    </source>
</evidence>
<dbReference type="GO" id="GO:0005840">
    <property type="term" value="C:ribosome"/>
    <property type="evidence" value="ECO:0007669"/>
    <property type="project" value="UniProtKB-KW"/>
</dbReference>
<comment type="function">
    <text evidence="8">One of the primary rRNA binding proteins, it binds directly to 16S rRNA central domain where it helps coordinate assembly of the platform of the 30S subunit.</text>
</comment>
<dbReference type="FunFam" id="3.30.1490.10:FF:000001">
    <property type="entry name" value="30S ribosomal protein S8"/>
    <property type="match status" value="1"/>
</dbReference>
<dbReference type="GO" id="GO:0005737">
    <property type="term" value="C:cytoplasm"/>
    <property type="evidence" value="ECO:0007669"/>
    <property type="project" value="UniProtKB-ARBA"/>
</dbReference>
<sequence length="133" mass="14547">MTMSDPIADMLTRIRNANTAKHDTVDVPASKIKVAIADILVDEGFITKYDIVDNGNFKDIRVTLKYGANKNEKIISGIKRISKPGLRIYAGKDDIPYVLGGLGIAILSTNKGIITDKEARKLQVGGEVLAYVW</sequence>
<keyword evidence="12" id="KW-1185">Reference proteome</keyword>
<accession>A0A2G3DRB9</accession>
<keyword evidence="2 8" id="KW-0699">rRNA-binding</keyword>
<dbReference type="InterPro" id="IPR035987">
    <property type="entry name" value="Ribosomal_uS8_sf"/>
</dbReference>
<gene>
    <name evidence="8" type="primary">rpsH</name>
    <name evidence="11" type="ORF">CSX00_07345</name>
    <name evidence="10" type="ORF">CSX01_13705</name>
</gene>
<evidence type="ECO:0000313" key="10">
    <source>
        <dbReference type="EMBL" id="PHU33586.1"/>
    </source>
</evidence>
<evidence type="ECO:0000256" key="4">
    <source>
        <dbReference type="ARBA" id="ARBA00022980"/>
    </source>
</evidence>
<dbReference type="Proteomes" id="UP000225889">
    <property type="component" value="Unassembled WGS sequence"/>
</dbReference>
<evidence type="ECO:0000256" key="8">
    <source>
        <dbReference type="HAMAP-Rule" id="MF_01302"/>
    </source>
</evidence>
<evidence type="ECO:0000256" key="1">
    <source>
        <dbReference type="ARBA" id="ARBA00006471"/>
    </source>
</evidence>
<evidence type="ECO:0000313" key="13">
    <source>
        <dbReference type="Proteomes" id="UP000225889"/>
    </source>
</evidence>
<reference evidence="10" key="1">
    <citation type="submission" date="2017-10" db="EMBL/GenBank/DDBJ databases">
        <title>Resolving the taxonomy of Roseburia spp., Eubacterium rectale and Agathobacter spp. through phylogenomic analysis.</title>
        <authorList>
            <person name="Sheridan P.O."/>
            <person name="Walker A.W."/>
            <person name="Duncan S.H."/>
            <person name="Scott K.P."/>
            <person name="Toole P.W.O."/>
            <person name="Luis P."/>
            <person name="Flint H.J."/>
        </authorList>
    </citation>
    <scope>NUCLEOTIDE SEQUENCE [LARGE SCALE GENOMIC DNA]</scope>
    <source>
        <strain evidence="11">JK10</strain>
        <strain evidence="10">JK626</strain>
    </source>
</reference>
<dbReference type="STRING" id="46206.SAMN02910377_02097"/>
<organism evidence="10 13">
    <name type="scientific">Pseudobutyrivibrio ruminis</name>
    <dbReference type="NCBI Taxonomy" id="46206"/>
    <lineage>
        <taxon>Bacteria</taxon>
        <taxon>Bacillati</taxon>
        <taxon>Bacillota</taxon>
        <taxon>Clostridia</taxon>
        <taxon>Lachnospirales</taxon>
        <taxon>Lachnospiraceae</taxon>
        <taxon>Pseudobutyrivibrio</taxon>
    </lineage>
</organism>
<dbReference type="EMBL" id="PDYH01000027">
    <property type="protein sequence ID" value="PHU40120.1"/>
    <property type="molecule type" value="Genomic_DNA"/>
</dbReference>
<comment type="subunit">
    <text evidence="7 8">Part of the 30S ribosomal subunit. Contacts proteins S5 and S12.</text>
</comment>
<dbReference type="GO" id="GO:0003735">
    <property type="term" value="F:structural constituent of ribosome"/>
    <property type="evidence" value="ECO:0007669"/>
    <property type="project" value="InterPro"/>
</dbReference>
<evidence type="ECO:0000256" key="3">
    <source>
        <dbReference type="ARBA" id="ARBA00022884"/>
    </source>
</evidence>
<dbReference type="Proteomes" id="UP000224317">
    <property type="component" value="Unassembled WGS sequence"/>
</dbReference>
<dbReference type="GO" id="GO:0019843">
    <property type="term" value="F:rRNA binding"/>
    <property type="evidence" value="ECO:0007669"/>
    <property type="project" value="UniProtKB-UniRule"/>
</dbReference>
<evidence type="ECO:0000256" key="6">
    <source>
        <dbReference type="ARBA" id="ARBA00035258"/>
    </source>
</evidence>
<dbReference type="InterPro" id="IPR047863">
    <property type="entry name" value="Ribosomal_uS8_CS"/>
</dbReference>
<dbReference type="InterPro" id="IPR000630">
    <property type="entry name" value="Ribosomal_uS8"/>
</dbReference>
<dbReference type="SUPFAM" id="SSF56047">
    <property type="entry name" value="Ribosomal protein S8"/>
    <property type="match status" value="1"/>
</dbReference>
<dbReference type="NCBIfam" id="NF001109">
    <property type="entry name" value="PRK00136.1"/>
    <property type="match status" value="1"/>
</dbReference>
<dbReference type="GO" id="GO:0006412">
    <property type="term" value="P:translation"/>
    <property type="evidence" value="ECO:0007669"/>
    <property type="project" value="UniProtKB-UniRule"/>
</dbReference>
<reference evidence="10" key="2">
    <citation type="submission" date="2017-10" db="EMBL/GenBank/DDBJ databases">
        <authorList>
            <person name="Banno H."/>
            <person name="Chua N.-H."/>
        </authorList>
    </citation>
    <scope>NUCLEOTIDE SEQUENCE [LARGE SCALE GENOMIC DNA]</scope>
    <source>
        <strain evidence="11">JK10</strain>
        <strain evidence="10">JK626</strain>
    </source>
</reference>
<dbReference type="PROSITE" id="PS00053">
    <property type="entry name" value="RIBOSOMAL_S8"/>
    <property type="match status" value="1"/>
</dbReference>
<dbReference type="GO" id="GO:1990904">
    <property type="term" value="C:ribonucleoprotein complex"/>
    <property type="evidence" value="ECO:0007669"/>
    <property type="project" value="UniProtKB-KW"/>
</dbReference>
<name>A0A2G3DRB9_9FIRM</name>
<evidence type="ECO:0000256" key="2">
    <source>
        <dbReference type="ARBA" id="ARBA00022730"/>
    </source>
</evidence>
<evidence type="ECO:0000313" key="11">
    <source>
        <dbReference type="EMBL" id="PHU40120.1"/>
    </source>
</evidence>
<proteinExistence type="inferred from homology"/>